<sequence length="290" mass="30289">MSVPEPGKQQHPAPRRRPHRQGARERIGAAVAARLGSYGRRSLGWRLGAPLVFVLAGALFVTSAVSSGGTDLRAGRYDDLPGLVSAEARQVKQLRLRQEDLSGQVDQLTTALGDTRASAAEAEAAEVAQEAGTQAVHGPGVTVTLTDAPAESLGRVAEDEVNNLVVHEGDIQAVVNALWDGGAEAMTIQGQRIVSTTGIKCVGNAVIVNDVPYAPPYVISAIGPAGDMLTSLNQSPYIGFYLEAVVDYDLGWDVQVEDDITAPEFTGSTELSYARPAGDAGAATSNDDGT</sequence>
<feature type="region of interest" description="Disordered" evidence="2">
    <location>
        <begin position="1"/>
        <end position="24"/>
    </location>
</feature>
<evidence type="ECO:0000256" key="2">
    <source>
        <dbReference type="SAM" id="MobiDB-lite"/>
    </source>
</evidence>
<organism evidence="4 5">
    <name type="scientific">Nocardioides mesophilus</name>
    <dbReference type="NCBI Taxonomy" id="433659"/>
    <lineage>
        <taxon>Bacteria</taxon>
        <taxon>Bacillati</taxon>
        <taxon>Actinomycetota</taxon>
        <taxon>Actinomycetes</taxon>
        <taxon>Propionibacteriales</taxon>
        <taxon>Nocardioidaceae</taxon>
        <taxon>Nocardioides</taxon>
    </lineage>
</organism>
<dbReference type="EMBL" id="CP060713">
    <property type="protein sequence ID" value="QNN54461.1"/>
    <property type="molecule type" value="Genomic_DNA"/>
</dbReference>
<keyword evidence="3" id="KW-0812">Transmembrane</keyword>
<dbReference type="PANTHER" id="PTHR37313">
    <property type="entry name" value="UPF0749 PROTEIN RV1825"/>
    <property type="match status" value="1"/>
</dbReference>
<evidence type="ECO:0000313" key="4">
    <source>
        <dbReference type="EMBL" id="QNN54461.1"/>
    </source>
</evidence>
<feature type="transmembrane region" description="Helical" evidence="3">
    <location>
        <begin position="43"/>
        <end position="65"/>
    </location>
</feature>
<keyword evidence="3" id="KW-0472">Membrane</keyword>
<dbReference type="AlphaFoldDB" id="A0A7G9RFT6"/>
<dbReference type="GO" id="GO:0005886">
    <property type="term" value="C:plasma membrane"/>
    <property type="evidence" value="ECO:0007669"/>
    <property type="project" value="TreeGrafter"/>
</dbReference>
<gene>
    <name evidence="4" type="ORF">H9L09_09190</name>
</gene>
<evidence type="ECO:0000256" key="1">
    <source>
        <dbReference type="ARBA" id="ARBA00009108"/>
    </source>
</evidence>
<dbReference type="Pfam" id="PF05949">
    <property type="entry name" value="DUF881"/>
    <property type="match status" value="1"/>
</dbReference>
<dbReference type="PANTHER" id="PTHR37313:SF4">
    <property type="entry name" value="CONSERVED MEMBRANE PROTEIN-RELATED"/>
    <property type="match status" value="1"/>
</dbReference>
<keyword evidence="3" id="KW-1133">Transmembrane helix</keyword>
<comment type="similarity">
    <text evidence="1">Belongs to the UPF0749 family.</text>
</comment>
<dbReference type="RefSeq" id="WP_187580301.1">
    <property type="nucleotide sequence ID" value="NZ_CP060713.1"/>
</dbReference>
<evidence type="ECO:0000256" key="3">
    <source>
        <dbReference type="SAM" id="Phobius"/>
    </source>
</evidence>
<dbReference type="KEGG" id="nmes:H9L09_09190"/>
<protein>
    <submittedName>
        <fullName evidence="4">DUF881 domain-containing protein</fullName>
    </submittedName>
</protein>
<proteinExistence type="inferred from homology"/>
<accession>A0A7G9RFT6</accession>
<reference evidence="4 5" key="1">
    <citation type="submission" date="2020-08" db="EMBL/GenBank/DDBJ databases">
        <title>Genome sequence of Nocardioides mesophilus KACC 16243T.</title>
        <authorList>
            <person name="Hyun D.-W."/>
            <person name="Bae J.-W."/>
        </authorList>
    </citation>
    <scope>NUCLEOTIDE SEQUENCE [LARGE SCALE GENOMIC DNA]</scope>
    <source>
        <strain evidence="4 5">KACC 16243</strain>
    </source>
</reference>
<dbReference type="Gene3D" id="3.30.70.1880">
    <property type="entry name" value="Protein of unknown function DUF881"/>
    <property type="match status" value="1"/>
</dbReference>
<evidence type="ECO:0000313" key="5">
    <source>
        <dbReference type="Proteomes" id="UP000515947"/>
    </source>
</evidence>
<dbReference type="Proteomes" id="UP000515947">
    <property type="component" value="Chromosome"/>
</dbReference>
<name>A0A7G9RFT6_9ACTN</name>
<keyword evidence="5" id="KW-1185">Reference proteome</keyword>
<dbReference type="InterPro" id="IPR010273">
    <property type="entry name" value="DUF881"/>
</dbReference>